<dbReference type="WBParaSite" id="jg13027">
    <property type="protein sequence ID" value="jg13027"/>
    <property type="gene ID" value="jg13027"/>
</dbReference>
<evidence type="ECO:0000313" key="1">
    <source>
        <dbReference type="Proteomes" id="UP000887574"/>
    </source>
</evidence>
<evidence type="ECO:0000313" key="2">
    <source>
        <dbReference type="WBParaSite" id="jg13027"/>
    </source>
</evidence>
<proteinExistence type="predicted"/>
<name>A0A915CW97_9BILA</name>
<reference evidence="2" key="1">
    <citation type="submission" date="2022-11" db="UniProtKB">
        <authorList>
            <consortium name="WormBaseParasite"/>
        </authorList>
    </citation>
    <scope>IDENTIFICATION</scope>
</reference>
<dbReference type="Proteomes" id="UP000887574">
    <property type="component" value="Unplaced"/>
</dbReference>
<accession>A0A915CW97</accession>
<dbReference type="AlphaFoldDB" id="A0A915CW97"/>
<protein>
    <submittedName>
        <fullName evidence="2">Uncharacterized protein</fullName>
    </submittedName>
</protein>
<keyword evidence="1" id="KW-1185">Reference proteome</keyword>
<sequence length="104" mass="11949">MLIRYGKFNPHRMLFKDLFQGKVKDGNEIKAKELQGLSATQCFSLLLKLNGVALYYLLASNVKETELEVSEKIHHIEKNLIRLPDASHFSLVNATRVENFKVVF</sequence>
<organism evidence="1 2">
    <name type="scientific">Ditylenchus dipsaci</name>
    <dbReference type="NCBI Taxonomy" id="166011"/>
    <lineage>
        <taxon>Eukaryota</taxon>
        <taxon>Metazoa</taxon>
        <taxon>Ecdysozoa</taxon>
        <taxon>Nematoda</taxon>
        <taxon>Chromadorea</taxon>
        <taxon>Rhabditida</taxon>
        <taxon>Tylenchina</taxon>
        <taxon>Tylenchomorpha</taxon>
        <taxon>Sphaerularioidea</taxon>
        <taxon>Anguinidae</taxon>
        <taxon>Anguininae</taxon>
        <taxon>Ditylenchus</taxon>
    </lineage>
</organism>